<dbReference type="EMBL" id="LCBN01000016">
    <property type="protein sequence ID" value="KKS13801.1"/>
    <property type="molecule type" value="Genomic_DNA"/>
</dbReference>
<reference evidence="1 2" key="1">
    <citation type="journal article" date="2015" name="Nature">
        <title>rRNA introns, odd ribosomes, and small enigmatic genomes across a large radiation of phyla.</title>
        <authorList>
            <person name="Brown C.T."/>
            <person name="Hug L.A."/>
            <person name="Thomas B.C."/>
            <person name="Sharon I."/>
            <person name="Castelle C.J."/>
            <person name="Singh A."/>
            <person name="Wilkins M.J."/>
            <person name="Williams K.H."/>
            <person name="Banfield J.F."/>
        </authorList>
    </citation>
    <scope>NUCLEOTIDE SEQUENCE [LARGE SCALE GENOMIC DNA]</scope>
</reference>
<name>A0A0G0YVT9_9BACT</name>
<sequence>MIMVTNRPFIKLNRNSSKLYEMLRKRSTSFSLLTLIALRSRRTNEINDGIEVGEALIGDYKEYGATQQIYRSDKKYLAKIGEITIRSTSKGTIAKLISNEIFNVNLDESTNI</sequence>
<evidence type="ECO:0000313" key="1">
    <source>
        <dbReference type="EMBL" id="KKS13801.1"/>
    </source>
</evidence>
<evidence type="ECO:0000313" key="2">
    <source>
        <dbReference type="Proteomes" id="UP000034753"/>
    </source>
</evidence>
<accession>A0A0G0YVT9</accession>
<dbReference type="Proteomes" id="UP000034753">
    <property type="component" value="Unassembled WGS sequence"/>
</dbReference>
<dbReference type="AlphaFoldDB" id="A0A0G0YVT9"/>
<proteinExistence type="predicted"/>
<gene>
    <name evidence="1" type="ORF">UU67_C0016G0014</name>
</gene>
<organism evidence="1 2">
    <name type="scientific">Candidatus Daviesbacteria bacterium GW2011_GWB1_41_5</name>
    <dbReference type="NCBI Taxonomy" id="1618429"/>
    <lineage>
        <taxon>Bacteria</taxon>
        <taxon>Candidatus Daviesiibacteriota</taxon>
    </lineage>
</organism>
<comment type="caution">
    <text evidence="1">The sequence shown here is derived from an EMBL/GenBank/DDBJ whole genome shotgun (WGS) entry which is preliminary data.</text>
</comment>
<protein>
    <submittedName>
        <fullName evidence="1">Uncharacterized protein</fullName>
    </submittedName>
</protein>